<dbReference type="RefSeq" id="WP_146370704.1">
    <property type="nucleotide sequence ID" value="NZ_SJPP01000001.1"/>
</dbReference>
<evidence type="ECO:0000256" key="2">
    <source>
        <dbReference type="SAM" id="Phobius"/>
    </source>
</evidence>
<accession>A0A5C6BMS2</accession>
<dbReference type="Pfam" id="PF25917">
    <property type="entry name" value="BSH_RND"/>
    <property type="match status" value="1"/>
</dbReference>
<gene>
    <name evidence="4" type="primary">yibH</name>
    <name evidence="4" type="ORF">CA54_22030</name>
</gene>
<dbReference type="PANTHER" id="PTHR30386:SF18">
    <property type="entry name" value="INNER MEMBRANE PROTEIN YIAV-RELATED"/>
    <property type="match status" value="1"/>
</dbReference>
<dbReference type="InterPro" id="IPR058625">
    <property type="entry name" value="MdtA-like_BSH"/>
</dbReference>
<dbReference type="Gene3D" id="1.10.287.470">
    <property type="entry name" value="Helix hairpin bin"/>
    <property type="match status" value="2"/>
</dbReference>
<comment type="caution">
    <text evidence="4">The sequence shown here is derived from an EMBL/GenBank/DDBJ whole genome shotgun (WGS) entry which is preliminary data.</text>
</comment>
<dbReference type="InterPro" id="IPR050739">
    <property type="entry name" value="MFP"/>
</dbReference>
<feature type="coiled-coil region" evidence="1">
    <location>
        <begin position="176"/>
        <end position="217"/>
    </location>
</feature>
<reference evidence="4 5" key="1">
    <citation type="submission" date="2019-02" db="EMBL/GenBank/DDBJ databases">
        <title>Deep-cultivation of Planctomycetes and their phenomic and genomic characterization uncovers novel biology.</title>
        <authorList>
            <person name="Wiegand S."/>
            <person name="Jogler M."/>
            <person name="Boedeker C."/>
            <person name="Pinto D."/>
            <person name="Vollmers J."/>
            <person name="Rivas-Marin E."/>
            <person name="Kohn T."/>
            <person name="Peeters S.H."/>
            <person name="Heuer A."/>
            <person name="Rast P."/>
            <person name="Oberbeckmann S."/>
            <person name="Bunk B."/>
            <person name="Jeske O."/>
            <person name="Meyerdierks A."/>
            <person name="Storesund J.E."/>
            <person name="Kallscheuer N."/>
            <person name="Luecker S."/>
            <person name="Lage O.M."/>
            <person name="Pohl T."/>
            <person name="Merkel B.J."/>
            <person name="Hornburger P."/>
            <person name="Mueller R.-W."/>
            <person name="Bruemmer F."/>
            <person name="Labrenz M."/>
            <person name="Spormann A.M."/>
            <person name="Op Den Camp H."/>
            <person name="Overmann J."/>
            <person name="Amann R."/>
            <person name="Jetten M.S.M."/>
            <person name="Mascher T."/>
            <person name="Medema M.H."/>
            <person name="Devos D.P."/>
            <person name="Kaster A.-K."/>
            <person name="Ovreas L."/>
            <person name="Rohde M."/>
            <person name="Galperin M.Y."/>
            <person name="Jogler C."/>
        </authorList>
    </citation>
    <scope>NUCLEOTIDE SEQUENCE [LARGE SCALE GENOMIC DNA]</scope>
    <source>
        <strain evidence="4 5">CA54</strain>
    </source>
</reference>
<keyword evidence="5" id="KW-1185">Reference proteome</keyword>
<dbReference type="Gene3D" id="2.40.50.100">
    <property type="match status" value="1"/>
</dbReference>
<protein>
    <submittedName>
        <fullName evidence="4">Inner membrane protein YibH</fullName>
    </submittedName>
</protein>
<dbReference type="Proteomes" id="UP000320735">
    <property type="component" value="Unassembled WGS sequence"/>
</dbReference>
<dbReference type="AlphaFoldDB" id="A0A5C6BMS2"/>
<proteinExistence type="predicted"/>
<keyword evidence="2" id="KW-1133">Transmembrane helix</keyword>
<dbReference type="EMBL" id="SJPP01000001">
    <property type="protein sequence ID" value="TWU13368.1"/>
    <property type="molecule type" value="Genomic_DNA"/>
</dbReference>
<evidence type="ECO:0000256" key="1">
    <source>
        <dbReference type="SAM" id="Coils"/>
    </source>
</evidence>
<dbReference type="OrthoDB" id="286173at2"/>
<dbReference type="Gene3D" id="2.40.30.170">
    <property type="match status" value="1"/>
</dbReference>
<keyword evidence="2" id="KW-0812">Transmembrane</keyword>
<sequence>MILVLVAAWLGFLSLLVRFGILKSWTRWMKLSPLVMFLACQIFLLIPMSFGAPSGRAVVMKNTIQIIPSVSGMVIDVPIESEVELHKGQVLFTIDPAPYQAEVNRLEAALKETQQAAKMLPSDLAAANAAVLQTEAALISANKQAESLKVLVDAADASVAKQKAQAELAKAEFGRAKELAASKAMTEAELEANERNLAAAKAGLEEAKAKRQQAQLALDSQIDGVNTIVIQAEEALQIAQARRVKAKLALESTINGEDADVAQIQAQLELAKIKLSWTSVEAPTTGFVVNVSLQPGAMVLAEKSEVLSFVDESTQVIGAQIDQIHLRHIEVGQPAEVIFKLYPGKVFEAQVDKVIRASPSGQVAPSGFALESFEISPDPFWVRLAIKDKSLSFPPGAVGTVAIYTNHYKVSHIFRQLILRMENWLNYCRAD</sequence>
<evidence type="ECO:0000313" key="5">
    <source>
        <dbReference type="Proteomes" id="UP000320735"/>
    </source>
</evidence>
<evidence type="ECO:0000313" key="4">
    <source>
        <dbReference type="EMBL" id="TWU13368.1"/>
    </source>
</evidence>
<keyword evidence="2" id="KW-0472">Membrane</keyword>
<keyword evidence="1" id="KW-0175">Coiled coil</keyword>
<feature type="transmembrane region" description="Helical" evidence="2">
    <location>
        <begin position="34"/>
        <end position="52"/>
    </location>
</feature>
<evidence type="ECO:0000259" key="3">
    <source>
        <dbReference type="Pfam" id="PF25917"/>
    </source>
</evidence>
<organism evidence="4 5">
    <name type="scientific">Symmachiella macrocystis</name>
    <dbReference type="NCBI Taxonomy" id="2527985"/>
    <lineage>
        <taxon>Bacteria</taxon>
        <taxon>Pseudomonadati</taxon>
        <taxon>Planctomycetota</taxon>
        <taxon>Planctomycetia</taxon>
        <taxon>Planctomycetales</taxon>
        <taxon>Planctomycetaceae</taxon>
        <taxon>Symmachiella</taxon>
    </lineage>
</organism>
<dbReference type="PANTHER" id="PTHR30386">
    <property type="entry name" value="MEMBRANE FUSION SUBUNIT OF EMRAB-TOLC MULTIDRUG EFFLUX PUMP"/>
    <property type="match status" value="1"/>
</dbReference>
<feature type="domain" description="Multidrug resistance protein MdtA-like barrel-sandwich hybrid" evidence="3">
    <location>
        <begin position="62"/>
        <end position="305"/>
    </location>
</feature>
<dbReference type="SUPFAM" id="SSF111369">
    <property type="entry name" value="HlyD-like secretion proteins"/>
    <property type="match status" value="2"/>
</dbReference>
<name>A0A5C6BMS2_9PLAN</name>